<sequence>MSRLIVKGLPSNCTEEKLRNHFKSFGKITDCSLKYTKDGKFRRFAFVGFETDENAQKAHENLHNTFMGASRLTVEECKPFGDETKPRAWSKYAKESSAYKRLHPKEEKDKSEGTVSVKSSSPSAKKMRNGNDKEFYDFVEMQKGALPIASSSNDESSSSSLMEELLSGISGKFLK</sequence>
<dbReference type="GO" id="GO:0003729">
    <property type="term" value="F:mRNA binding"/>
    <property type="evidence" value="ECO:0007669"/>
    <property type="project" value="TreeGrafter"/>
</dbReference>
<dbReference type="Proteomes" id="UP000746747">
    <property type="component" value="Unassembled WGS sequence"/>
</dbReference>
<dbReference type="InterPro" id="IPR050502">
    <property type="entry name" value="Euk_RNA-bind_prot"/>
</dbReference>
<dbReference type="OrthoDB" id="439639at2759"/>
<accession>A0A8J2Q7H7</accession>
<dbReference type="PANTHER" id="PTHR48025:SF1">
    <property type="entry name" value="RRM DOMAIN-CONTAINING PROTEIN"/>
    <property type="match status" value="1"/>
</dbReference>
<gene>
    <name evidence="5" type="ORF">CJOHNSTONI_LOCUS5488</name>
</gene>
<organism evidence="5 6">
    <name type="scientific">Cercopithifilaria johnstoni</name>
    <dbReference type="NCBI Taxonomy" id="2874296"/>
    <lineage>
        <taxon>Eukaryota</taxon>
        <taxon>Metazoa</taxon>
        <taxon>Ecdysozoa</taxon>
        <taxon>Nematoda</taxon>
        <taxon>Chromadorea</taxon>
        <taxon>Rhabditida</taxon>
        <taxon>Spirurina</taxon>
        <taxon>Spiruromorpha</taxon>
        <taxon>Filarioidea</taxon>
        <taxon>Onchocercidae</taxon>
        <taxon>Cercopithifilaria</taxon>
    </lineage>
</organism>
<keyword evidence="6" id="KW-1185">Reference proteome</keyword>
<evidence type="ECO:0000259" key="4">
    <source>
        <dbReference type="PROSITE" id="PS50102"/>
    </source>
</evidence>
<proteinExistence type="predicted"/>
<name>A0A8J2Q7H7_9BILA</name>
<evidence type="ECO:0000256" key="2">
    <source>
        <dbReference type="PROSITE-ProRule" id="PRU00176"/>
    </source>
</evidence>
<dbReference type="EMBL" id="CAKAEH010001378">
    <property type="protein sequence ID" value="CAG9535464.1"/>
    <property type="molecule type" value="Genomic_DNA"/>
</dbReference>
<dbReference type="AlphaFoldDB" id="A0A8J2Q7H7"/>
<feature type="compositionally biased region" description="Basic and acidic residues" evidence="3">
    <location>
        <begin position="94"/>
        <end position="112"/>
    </location>
</feature>
<evidence type="ECO:0000313" key="6">
    <source>
        <dbReference type="Proteomes" id="UP000746747"/>
    </source>
</evidence>
<comment type="caution">
    <text evidence="5">The sequence shown here is derived from an EMBL/GenBank/DDBJ whole genome shotgun (WGS) entry which is preliminary data.</text>
</comment>
<dbReference type="InterPro" id="IPR035979">
    <property type="entry name" value="RBD_domain_sf"/>
</dbReference>
<dbReference type="PANTHER" id="PTHR48025">
    <property type="entry name" value="OS02G0815200 PROTEIN"/>
    <property type="match status" value="1"/>
</dbReference>
<feature type="compositionally biased region" description="Low complexity" evidence="3">
    <location>
        <begin position="113"/>
        <end position="124"/>
    </location>
</feature>
<evidence type="ECO:0000256" key="1">
    <source>
        <dbReference type="ARBA" id="ARBA00022884"/>
    </source>
</evidence>
<dbReference type="Pfam" id="PF00076">
    <property type="entry name" value="RRM_1"/>
    <property type="match status" value="1"/>
</dbReference>
<feature type="domain" description="RRM" evidence="4">
    <location>
        <begin position="2"/>
        <end position="79"/>
    </location>
</feature>
<dbReference type="InterPro" id="IPR012677">
    <property type="entry name" value="Nucleotide-bd_a/b_plait_sf"/>
</dbReference>
<feature type="region of interest" description="Disordered" evidence="3">
    <location>
        <begin position="94"/>
        <end position="131"/>
    </location>
</feature>
<protein>
    <recommendedName>
        <fullName evidence="4">RRM domain-containing protein</fullName>
    </recommendedName>
</protein>
<dbReference type="GO" id="GO:0005634">
    <property type="term" value="C:nucleus"/>
    <property type="evidence" value="ECO:0007669"/>
    <property type="project" value="TreeGrafter"/>
</dbReference>
<dbReference type="SUPFAM" id="SSF54928">
    <property type="entry name" value="RNA-binding domain, RBD"/>
    <property type="match status" value="1"/>
</dbReference>
<dbReference type="FunFam" id="3.30.70.330:FF:000738">
    <property type="entry name" value="RNA-binding motif protein 19"/>
    <property type="match status" value="1"/>
</dbReference>
<evidence type="ECO:0000313" key="5">
    <source>
        <dbReference type="EMBL" id="CAG9535464.1"/>
    </source>
</evidence>
<evidence type="ECO:0000256" key="3">
    <source>
        <dbReference type="SAM" id="MobiDB-lite"/>
    </source>
</evidence>
<dbReference type="InterPro" id="IPR000504">
    <property type="entry name" value="RRM_dom"/>
</dbReference>
<keyword evidence="1 2" id="KW-0694">RNA-binding</keyword>
<dbReference type="SMART" id="SM00360">
    <property type="entry name" value="RRM"/>
    <property type="match status" value="1"/>
</dbReference>
<dbReference type="PROSITE" id="PS50102">
    <property type="entry name" value="RRM"/>
    <property type="match status" value="1"/>
</dbReference>
<dbReference type="Gene3D" id="3.30.70.330">
    <property type="match status" value="1"/>
</dbReference>
<reference evidence="5" key="1">
    <citation type="submission" date="2021-09" db="EMBL/GenBank/DDBJ databases">
        <authorList>
            <consortium name="Pathogen Informatics"/>
        </authorList>
    </citation>
    <scope>NUCLEOTIDE SEQUENCE</scope>
</reference>